<dbReference type="PANTHER" id="PTHR31435:SF10">
    <property type="entry name" value="BSR4717 PROTEIN"/>
    <property type="match status" value="1"/>
</dbReference>
<dbReference type="PANTHER" id="PTHR31435">
    <property type="entry name" value="PROTEIN NATD1"/>
    <property type="match status" value="1"/>
</dbReference>
<accession>A0A430JZL3</accession>
<dbReference type="Proteomes" id="UP000267585">
    <property type="component" value="Unassembled WGS sequence"/>
</dbReference>
<feature type="domain" description="N-acetyltransferase" evidence="1">
    <location>
        <begin position="6"/>
        <end position="91"/>
    </location>
</feature>
<dbReference type="Gene3D" id="3.40.630.30">
    <property type="match status" value="1"/>
</dbReference>
<reference evidence="2 3" key="1">
    <citation type="submission" date="2018-11" db="EMBL/GenBank/DDBJ databases">
        <title>Arenibacter aquaticus sp.nov., a marine bacterium isolated from surface seawater in the South China Sea.</title>
        <authorList>
            <person name="Guo J."/>
            <person name="Sun J."/>
        </authorList>
    </citation>
    <scope>NUCLEOTIDE SEQUENCE [LARGE SCALE GENOMIC DNA]</scope>
    <source>
        <strain evidence="2 3">GUO666</strain>
    </source>
</reference>
<sequence>MEYELIDNTQAKQYEYHIEGVLAKIEYIKTKDKIYLTHTEVPKQLEGKGIASSLVHSVLEDIEKKDLTLIPMCPFVAAYIKRHPDWKKLVLKGINIS</sequence>
<dbReference type="EMBL" id="RQPJ01000021">
    <property type="protein sequence ID" value="RTE52227.1"/>
    <property type="molecule type" value="Genomic_DNA"/>
</dbReference>
<dbReference type="SUPFAM" id="SSF55729">
    <property type="entry name" value="Acyl-CoA N-acyltransferases (Nat)"/>
    <property type="match status" value="1"/>
</dbReference>
<name>A0A430JZL3_9FLAO</name>
<dbReference type="InterPro" id="IPR031165">
    <property type="entry name" value="GNAT_YJDJ"/>
</dbReference>
<organism evidence="2 3">
    <name type="scientific">Arenibacter aquaticus</name>
    <dbReference type="NCBI Taxonomy" id="2489054"/>
    <lineage>
        <taxon>Bacteria</taxon>
        <taxon>Pseudomonadati</taxon>
        <taxon>Bacteroidota</taxon>
        <taxon>Flavobacteriia</taxon>
        <taxon>Flavobacteriales</taxon>
        <taxon>Flavobacteriaceae</taxon>
        <taxon>Arenibacter</taxon>
    </lineage>
</organism>
<dbReference type="AlphaFoldDB" id="A0A430JZL3"/>
<comment type="caution">
    <text evidence="2">The sequence shown here is derived from an EMBL/GenBank/DDBJ whole genome shotgun (WGS) entry which is preliminary data.</text>
</comment>
<dbReference type="GO" id="GO:0016740">
    <property type="term" value="F:transferase activity"/>
    <property type="evidence" value="ECO:0007669"/>
    <property type="project" value="UniProtKB-KW"/>
</dbReference>
<evidence type="ECO:0000259" key="1">
    <source>
        <dbReference type="PROSITE" id="PS51729"/>
    </source>
</evidence>
<dbReference type="InterPro" id="IPR016181">
    <property type="entry name" value="Acyl_CoA_acyltransferase"/>
</dbReference>
<dbReference type="Pfam" id="PF14542">
    <property type="entry name" value="Acetyltransf_CG"/>
    <property type="match status" value="1"/>
</dbReference>
<evidence type="ECO:0000313" key="3">
    <source>
        <dbReference type="Proteomes" id="UP000267585"/>
    </source>
</evidence>
<gene>
    <name evidence="2" type="ORF">EHW67_18740</name>
</gene>
<evidence type="ECO:0000313" key="2">
    <source>
        <dbReference type="EMBL" id="RTE52227.1"/>
    </source>
</evidence>
<dbReference type="OrthoDB" id="1120671at2"/>
<keyword evidence="2" id="KW-0808">Transferase</keyword>
<dbReference type="InterPro" id="IPR045057">
    <property type="entry name" value="Gcn5-rel_NAT"/>
</dbReference>
<dbReference type="PROSITE" id="PS51729">
    <property type="entry name" value="GNAT_YJDJ"/>
    <property type="match status" value="1"/>
</dbReference>
<proteinExistence type="predicted"/>
<dbReference type="RefSeq" id="WP_126163912.1">
    <property type="nucleotide sequence ID" value="NZ_RQPJ01000021.1"/>
</dbReference>
<protein>
    <submittedName>
        <fullName evidence="2">N-acetyltransferase</fullName>
    </submittedName>
</protein>
<keyword evidence="3" id="KW-1185">Reference proteome</keyword>